<feature type="compositionally biased region" description="Basic residues" evidence="1">
    <location>
        <begin position="158"/>
        <end position="180"/>
    </location>
</feature>
<keyword evidence="2" id="KW-0812">Transmembrane</keyword>
<feature type="region of interest" description="Disordered" evidence="1">
    <location>
        <begin position="417"/>
        <end position="436"/>
    </location>
</feature>
<dbReference type="GeneID" id="134287601"/>
<accession>A0ABM2A2F4</accession>
<feature type="region of interest" description="Disordered" evidence="1">
    <location>
        <begin position="87"/>
        <end position="128"/>
    </location>
</feature>
<feature type="region of interest" description="Disordered" evidence="1">
    <location>
        <begin position="153"/>
        <end position="180"/>
    </location>
</feature>
<feature type="transmembrane region" description="Helical" evidence="2">
    <location>
        <begin position="12"/>
        <end position="33"/>
    </location>
</feature>
<evidence type="ECO:0000313" key="4">
    <source>
        <dbReference type="Proteomes" id="UP000069940"/>
    </source>
</evidence>
<reference evidence="3" key="2">
    <citation type="submission" date="2025-05" db="UniProtKB">
        <authorList>
            <consortium name="EnsemblMetazoa"/>
        </authorList>
    </citation>
    <scope>IDENTIFICATION</scope>
    <source>
        <strain evidence="3">Foshan</strain>
    </source>
</reference>
<evidence type="ECO:0000313" key="3">
    <source>
        <dbReference type="EnsemblMetazoa" id="AALFPA23_023812.P35489"/>
    </source>
</evidence>
<feature type="compositionally biased region" description="Acidic residues" evidence="1">
    <location>
        <begin position="91"/>
        <end position="114"/>
    </location>
</feature>
<dbReference type="Proteomes" id="UP000069940">
    <property type="component" value="Unassembled WGS sequence"/>
</dbReference>
<proteinExistence type="predicted"/>
<keyword evidence="2" id="KW-1133">Transmembrane helix</keyword>
<evidence type="ECO:0000256" key="1">
    <source>
        <dbReference type="SAM" id="MobiDB-lite"/>
    </source>
</evidence>
<sequence>MSRMRGGGGQVILTGLILVTVIAVTSAGGLTYLDVLQRISDLRRGDVRTSLRAIRELAVQSGLLASSKNETVISAPALSDQQPLELRMDREESEEAEESLEDFVDDDEEDEDATITEGRRKGGGGGSNNNIVLAGGGGLGDIGLGTVYDVSTEDGGGKGKKGKKEKKRSRKHKKKKHKKWRKHLKKAAPFAIAILALKALMLHFLLKKLVLATGLSLLLSKKSLLVSSLIALKLLIQQPHSSDKSSESSKLEVVHIPIRKETGFHKKIQLNKFKIKPGHKVKINIQPKAASTQKPLHTFNTYNSGSMIKHTHQQMEDFGGKYIPLGYESTQYQNYDITTPTTFLDSIPEGSEDNYFDVNDLQYIRREGWDGWTGYNRGEEAAENNGYGAQGYEHRPSTEYSISSSYDQPYSYNSHGNGAAFRESGSNGNNGPWGGSNGYNYKQRNLSLMKYRRKRRDVRELAM</sequence>
<feature type="transmembrane region" description="Helical" evidence="2">
    <location>
        <begin position="187"/>
        <end position="206"/>
    </location>
</feature>
<keyword evidence="2" id="KW-0472">Membrane</keyword>
<feature type="region of interest" description="Disordered" evidence="1">
    <location>
        <begin position="384"/>
        <end position="406"/>
    </location>
</feature>
<dbReference type="EnsemblMetazoa" id="AALFPA23_023812.R35489">
    <property type="protein sequence ID" value="AALFPA23_023812.P35489"/>
    <property type="gene ID" value="AALFPA23_023812"/>
</dbReference>
<name>A0ABM2A2F4_AEDAL</name>
<evidence type="ECO:0008006" key="5">
    <source>
        <dbReference type="Google" id="ProtNLM"/>
    </source>
</evidence>
<organism evidence="3 4">
    <name type="scientific">Aedes albopictus</name>
    <name type="common">Asian tiger mosquito</name>
    <name type="synonym">Stegomyia albopicta</name>
    <dbReference type="NCBI Taxonomy" id="7160"/>
    <lineage>
        <taxon>Eukaryota</taxon>
        <taxon>Metazoa</taxon>
        <taxon>Ecdysozoa</taxon>
        <taxon>Arthropoda</taxon>
        <taxon>Hexapoda</taxon>
        <taxon>Insecta</taxon>
        <taxon>Pterygota</taxon>
        <taxon>Neoptera</taxon>
        <taxon>Endopterygota</taxon>
        <taxon>Diptera</taxon>
        <taxon>Nematocera</taxon>
        <taxon>Culicoidea</taxon>
        <taxon>Culicidae</taxon>
        <taxon>Culicinae</taxon>
        <taxon>Aedini</taxon>
        <taxon>Aedes</taxon>
        <taxon>Stegomyia</taxon>
    </lineage>
</organism>
<evidence type="ECO:0000256" key="2">
    <source>
        <dbReference type="SAM" id="Phobius"/>
    </source>
</evidence>
<keyword evidence="4" id="KW-1185">Reference proteome</keyword>
<reference evidence="4" key="1">
    <citation type="journal article" date="2015" name="Proc. Natl. Acad. Sci. U.S.A.">
        <title>Genome sequence of the Asian Tiger mosquito, Aedes albopictus, reveals insights into its biology, genetics, and evolution.</title>
        <authorList>
            <person name="Chen X.G."/>
            <person name="Jiang X."/>
            <person name="Gu J."/>
            <person name="Xu M."/>
            <person name="Wu Y."/>
            <person name="Deng Y."/>
            <person name="Zhang C."/>
            <person name="Bonizzoni M."/>
            <person name="Dermauw W."/>
            <person name="Vontas J."/>
            <person name="Armbruster P."/>
            <person name="Huang X."/>
            <person name="Yang Y."/>
            <person name="Zhang H."/>
            <person name="He W."/>
            <person name="Peng H."/>
            <person name="Liu Y."/>
            <person name="Wu K."/>
            <person name="Chen J."/>
            <person name="Lirakis M."/>
            <person name="Topalis P."/>
            <person name="Van Leeuwen T."/>
            <person name="Hall A.B."/>
            <person name="Jiang X."/>
            <person name="Thorpe C."/>
            <person name="Mueller R.L."/>
            <person name="Sun C."/>
            <person name="Waterhouse R.M."/>
            <person name="Yan G."/>
            <person name="Tu Z.J."/>
            <person name="Fang X."/>
            <person name="James A.A."/>
        </authorList>
    </citation>
    <scope>NUCLEOTIDE SEQUENCE [LARGE SCALE GENOMIC DNA]</scope>
    <source>
        <strain evidence="4">Foshan</strain>
    </source>
</reference>
<dbReference type="RefSeq" id="XP_062705680.1">
    <property type="nucleotide sequence ID" value="XM_062849696.1"/>
</dbReference>
<protein>
    <recommendedName>
        <fullName evidence="5">Secreted protein</fullName>
    </recommendedName>
</protein>